<accession>A0A2R6WCS4</accession>
<keyword evidence="1" id="KW-1133">Transmembrane helix</keyword>
<evidence type="ECO:0000256" key="1">
    <source>
        <dbReference type="SAM" id="Phobius"/>
    </source>
</evidence>
<evidence type="ECO:0000313" key="2">
    <source>
        <dbReference type="EMBL" id="PTQ31643.1"/>
    </source>
</evidence>
<keyword evidence="1" id="KW-0472">Membrane</keyword>
<dbReference type="PANTHER" id="PTHR37223:SF1">
    <property type="entry name" value="OS08G0528601 PROTEIN"/>
    <property type="match status" value="1"/>
</dbReference>
<organism evidence="2 3">
    <name type="scientific">Marchantia polymorpha</name>
    <name type="common">Common liverwort</name>
    <name type="synonym">Marchantia aquatica</name>
    <dbReference type="NCBI Taxonomy" id="3197"/>
    <lineage>
        <taxon>Eukaryota</taxon>
        <taxon>Viridiplantae</taxon>
        <taxon>Streptophyta</taxon>
        <taxon>Embryophyta</taxon>
        <taxon>Marchantiophyta</taxon>
        <taxon>Marchantiopsida</taxon>
        <taxon>Marchantiidae</taxon>
        <taxon>Marchantiales</taxon>
        <taxon>Marchantiaceae</taxon>
        <taxon>Marchantia</taxon>
    </lineage>
</organism>
<dbReference type="PANTHER" id="PTHR37223">
    <property type="entry name" value="OS08G0528601 PROTEIN"/>
    <property type="match status" value="1"/>
</dbReference>
<dbReference type="Proteomes" id="UP000244005">
    <property type="component" value="Unassembled WGS sequence"/>
</dbReference>
<keyword evidence="1" id="KW-0812">Transmembrane</keyword>
<gene>
    <name evidence="2" type="ORF">MARPO_0109s0063</name>
</gene>
<name>A0A2R6WCS4_MARPO</name>
<proteinExistence type="predicted"/>
<feature type="transmembrane region" description="Helical" evidence="1">
    <location>
        <begin position="20"/>
        <end position="44"/>
    </location>
</feature>
<evidence type="ECO:0000313" key="3">
    <source>
        <dbReference type="Proteomes" id="UP000244005"/>
    </source>
</evidence>
<dbReference type="AlphaFoldDB" id="A0A2R6WCS4"/>
<dbReference type="EMBL" id="KZ772781">
    <property type="protein sequence ID" value="PTQ31643.1"/>
    <property type="molecule type" value="Genomic_DNA"/>
</dbReference>
<keyword evidence="3" id="KW-1185">Reference proteome</keyword>
<reference evidence="3" key="1">
    <citation type="journal article" date="2017" name="Cell">
        <title>Insights into land plant evolution garnered from the Marchantia polymorpha genome.</title>
        <authorList>
            <person name="Bowman J.L."/>
            <person name="Kohchi T."/>
            <person name="Yamato K.T."/>
            <person name="Jenkins J."/>
            <person name="Shu S."/>
            <person name="Ishizaki K."/>
            <person name="Yamaoka S."/>
            <person name="Nishihama R."/>
            <person name="Nakamura Y."/>
            <person name="Berger F."/>
            <person name="Adam C."/>
            <person name="Aki S.S."/>
            <person name="Althoff F."/>
            <person name="Araki T."/>
            <person name="Arteaga-Vazquez M.A."/>
            <person name="Balasubrmanian S."/>
            <person name="Barry K."/>
            <person name="Bauer D."/>
            <person name="Boehm C.R."/>
            <person name="Briginshaw L."/>
            <person name="Caballero-Perez J."/>
            <person name="Catarino B."/>
            <person name="Chen F."/>
            <person name="Chiyoda S."/>
            <person name="Chovatia M."/>
            <person name="Davies K.M."/>
            <person name="Delmans M."/>
            <person name="Demura T."/>
            <person name="Dierschke T."/>
            <person name="Dolan L."/>
            <person name="Dorantes-Acosta A.E."/>
            <person name="Eklund D.M."/>
            <person name="Florent S.N."/>
            <person name="Flores-Sandoval E."/>
            <person name="Fujiyama A."/>
            <person name="Fukuzawa H."/>
            <person name="Galik B."/>
            <person name="Grimanelli D."/>
            <person name="Grimwood J."/>
            <person name="Grossniklaus U."/>
            <person name="Hamada T."/>
            <person name="Haseloff J."/>
            <person name="Hetherington A.J."/>
            <person name="Higo A."/>
            <person name="Hirakawa Y."/>
            <person name="Hundley H.N."/>
            <person name="Ikeda Y."/>
            <person name="Inoue K."/>
            <person name="Inoue S.I."/>
            <person name="Ishida S."/>
            <person name="Jia Q."/>
            <person name="Kakita M."/>
            <person name="Kanazawa T."/>
            <person name="Kawai Y."/>
            <person name="Kawashima T."/>
            <person name="Kennedy M."/>
            <person name="Kinose K."/>
            <person name="Kinoshita T."/>
            <person name="Kohara Y."/>
            <person name="Koide E."/>
            <person name="Komatsu K."/>
            <person name="Kopischke S."/>
            <person name="Kubo M."/>
            <person name="Kyozuka J."/>
            <person name="Lagercrantz U."/>
            <person name="Lin S.S."/>
            <person name="Lindquist E."/>
            <person name="Lipzen A.M."/>
            <person name="Lu C.W."/>
            <person name="De Luna E."/>
            <person name="Martienssen R.A."/>
            <person name="Minamino N."/>
            <person name="Mizutani M."/>
            <person name="Mizutani M."/>
            <person name="Mochizuki N."/>
            <person name="Monte I."/>
            <person name="Mosher R."/>
            <person name="Nagasaki H."/>
            <person name="Nakagami H."/>
            <person name="Naramoto S."/>
            <person name="Nishitani K."/>
            <person name="Ohtani M."/>
            <person name="Okamoto T."/>
            <person name="Okumura M."/>
            <person name="Phillips J."/>
            <person name="Pollak B."/>
            <person name="Reinders A."/>
            <person name="Rovekamp M."/>
            <person name="Sano R."/>
            <person name="Sawa S."/>
            <person name="Schmid M.W."/>
            <person name="Shirakawa M."/>
            <person name="Solano R."/>
            <person name="Spunde A."/>
            <person name="Suetsugu N."/>
            <person name="Sugano S."/>
            <person name="Sugiyama A."/>
            <person name="Sun R."/>
            <person name="Suzuki Y."/>
            <person name="Takenaka M."/>
            <person name="Takezawa D."/>
            <person name="Tomogane H."/>
            <person name="Tsuzuki M."/>
            <person name="Ueda T."/>
            <person name="Umeda M."/>
            <person name="Ward J.M."/>
            <person name="Watanabe Y."/>
            <person name="Yazaki K."/>
            <person name="Yokoyama R."/>
            <person name="Yoshitake Y."/>
            <person name="Yotsui I."/>
            <person name="Zachgo S."/>
            <person name="Schmutz J."/>
        </authorList>
    </citation>
    <scope>NUCLEOTIDE SEQUENCE [LARGE SCALE GENOMIC DNA]</scope>
    <source>
        <strain evidence="3">Tak-1</strain>
    </source>
</reference>
<protein>
    <submittedName>
        <fullName evidence="2">Uncharacterized protein</fullName>
    </submittedName>
</protein>
<sequence>MRKSQQGPTPSLLTRAVESVFWFVRLAEFEILFVLFFVIVFLLFKDLTQQNLIHVRMETSTHTNIHV</sequence>